<dbReference type="CDD" id="cd02891">
    <property type="entry name" value="A2M_like"/>
    <property type="match status" value="1"/>
</dbReference>
<feature type="domain" description="Alpha-2-macroglobulin" evidence="4">
    <location>
        <begin position="996"/>
        <end position="1084"/>
    </location>
</feature>
<dbReference type="InterPro" id="IPR021868">
    <property type="entry name" value="Alpha_2_Macroglob_MG3"/>
</dbReference>
<comment type="similarity">
    <text evidence="1">Belongs to the protease inhibitor I39 (alpha-2-macroglobulin) family. Bacterial alpha-2-macroglobulin subfamily.</text>
</comment>
<proteinExistence type="inferred from homology"/>
<dbReference type="RefSeq" id="WP_158764973.1">
    <property type="nucleotide sequence ID" value="NZ_CP047045.1"/>
</dbReference>
<evidence type="ECO:0008006" key="7">
    <source>
        <dbReference type="Google" id="ProtNLM"/>
    </source>
</evidence>
<dbReference type="GO" id="GO:0004866">
    <property type="term" value="F:endopeptidase inhibitor activity"/>
    <property type="evidence" value="ECO:0007669"/>
    <property type="project" value="InterPro"/>
</dbReference>
<dbReference type="Pfam" id="PF01835">
    <property type="entry name" value="MG2"/>
    <property type="match status" value="1"/>
</dbReference>
<name>A0A6I6MHS5_9CAUL</name>
<dbReference type="Pfam" id="PF07703">
    <property type="entry name" value="A2M_BRD"/>
    <property type="match status" value="1"/>
</dbReference>
<evidence type="ECO:0000259" key="4">
    <source>
        <dbReference type="SMART" id="SM01360"/>
    </source>
</evidence>
<dbReference type="InterPro" id="IPR041203">
    <property type="entry name" value="Bact_A2M_MG5"/>
</dbReference>
<dbReference type="SUPFAM" id="SSF48239">
    <property type="entry name" value="Terpenoid cyclases/Protein prenyltransferases"/>
    <property type="match status" value="1"/>
</dbReference>
<dbReference type="InterPro" id="IPR051802">
    <property type="entry name" value="YfhM-like"/>
</dbReference>
<protein>
    <recommendedName>
        <fullName evidence="7">Alpha-2-macroglobulin family protein</fullName>
    </recommendedName>
</protein>
<evidence type="ECO:0000256" key="2">
    <source>
        <dbReference type="ARBA" id="ARBA00022729"/>
    </source>
</evidence>
<keyword evidence="2" id="KW-0732">Signal</keyword>
<gene>
    <name evidence="5" type="ORF">DSM104635_00815</name>
</gene>
<dbReference type="GO" id="GO:0005615">
    <property type="term" value="C:extracellular space"/>
    <property type="evidence" value="ECO:0007669"/>
    <property type="project" value="InterPro"/>
</dbReference>
<dbReference type="InterPro" id="IPR026284">
    <property type="entry name" value="A2MG_proteobact"/>
</dbReference>
<evidence type="ECO:0000259" key="3">
    <source>
        <dbReference type="SMART" id="SM01359"/>
    </source>
</evidence>
<dbReference type="Pfam" id="PF17973">
    <property type="entry name" value="bMG10"/>
    <property type="match status" value="1"/>
</dbReference>
<dbReference type="PANTHER" id="PTHR40094">
    <property type="entry name" value="ALPHA-2-MACROGLOBULIN HOMOLOG"/>
    <property type="match status" value="1"/>
</dbReference>
<dbReference type="Pfam" id="PF00207">
    <property type="entry name" value="A2M"/>
    <property type="match status" value="1"/>
</dbReference>
<dbReference type="InterPro" id="IPR001599">
    <property type="entry name" value="Macroglobln_a2"/>
</dbReference>
<dbReference type="Pfam" id="PF17972">
    <property type="entry name" value="bMG5"/>
    <property type="match status" value="1"/>
</dbReference>
<dbReference type="InterPro" id="IPR011626">
    <property type="entry name" value="Alpha-macroglobulin_TED"/>
</dbReference>
<evidence type="ECO:0000313" key="6">
    <source>
        <dbReference type="Proteomes" id="UP000431269"/>
    </source>
</evidence>
<dbReference type="SMART" id="SM01359">
    <property type="entry name" value="A2M_N_2"/>
    <property type="match status" value="1"/>
</dbReference>
<keyword evidence="6" id="KW-1185">Reference proteome</keyword>
<accession>A0A6I6MHS5</accession>
<feature type="domain" description="Alpha-2-macroglobulin bait region" evidence="3">
    <location>
        <begin position="791"/>
        <end position="936"/>
    </location>
</feature>
<dbReference type="InterPro" id="IPR041246">
    <property type="entry name" value="Bact_MG10"/>
</dbReference>
<dbReference type="SMART" id="SM01360">
    <property type="entry name" value="A2M"/>
    <property type="match status" value="1"/>
</dbReference>
<dbReference type="Gene3D" id="2.60.40.1930">
    <property type="match status" value="1"/>
</dbReference>
<evidence type="ECO:0000256" key="1">
    <source>
        <dbReference type="ARBA" id="ARBA00010556"/>
    </source>
</evidence>
<organism evidence="5 6">
    <name type="scientific">Terricaulis silvestris</name>
    <dbReference type="NCBI Taxonomy" id="2686094"/>
    <lineage>
        <taxon>Bacteria</taxon>
        <taxon>Pseudomonadati</taxon>
        <taxon>Pseudomonadota</taxon>
        <taxon>Alphaproteobacteria</taxon>
        <taxon>Caulobacterales</taxon>
        <taxon>Caulobacteraceae</taxon>
        <taxon>Terricaulis</taxon>
    </lineage>
</organism>
<dbReference type="InterPro" id="IPR011625">
    <property type="entry name" value="A2M_N_BRD"/>
</dbReference>
<dbReference type="EMBL" id="CP047045">
    <property type="protein sequence ID" value="QGZ93999.1"/>
    <property type="molecule type" value="Genomic_DNA"/>
</dbReference>
<dbReference type="Pfam" id="PF17962">
    <property type="entry name" value="bMG6"/>
    <property type="match status" value="1"/>
</dbReference>
<dbReference type="InterPro" id="IPR008930">
    <property type="entry name" value="Terpenoid_cyclase/PrenylTrfase"/>
</dbReference>
<dbReference type="PANTHER" id="PTHR40094:SF1">
    <property type="entry name" value="UBIQUITIN DOMAIN-CONTAINING PROTEIN"/>
    <property type="match status" value="1"/>
</dbReference>
<dbReference type="Proteomes" id="UP000431269">
    <property type="component" value="Chromosome"/>
</dbReference>
<dbReference type="InterPro" id="IPR049120">
    <property type="entry name" value="A2M_bMG2"/>
</dbReference>
<dbReference type="InterPro" id="IPR002890">
    <property type="entry name" value="MG2"/>
</dbReference>
<dbReference type="Pfam" id="PF11974">
    <property type="entry name" value="bMG3"/>
    <property type="match status" value="1"/>
</dbReference>
<dbReference type="SMART" id="SM01419">
    <property type="entry name" value="Thiol-ester_cl"/>
    <property type="match status" value="1"/>
</dbReference>
<dbReference type="InterPro" id="IPR047565">
    <property type="entry name" value="Alpha-macroglob_thiol-ester_cl"/>
</dbReference>
<dbReference type="InterPro" id="IPR041462">
    <property type="entry name" value="Bact_A2M_MG6"/>
</dbReference>
<dbReference type="Pfam" id="PF21142">
    <property type="entry name" value="A2M_bMG2"/>
    <property type="match status" value="1"/>
</dbReference>
<dbReference type="Pfam" id="PF07678">
    <property type="entry name" value="TED_complement"/>
    <property type="match status" value="1"/>
</dbReference>
<dbReference type="Gene3D" id="1.50.10.20">
    <property type="match status" value="1"/>
</dbReference>
<sequence>MAFDWKALAERADPRKWNWSWVTPARNWAVANRATVLSTSIALLVGLWGGAVLGRVGTGLPALNFAQLGSIGAGENARSANAPRAGLPQVDGMAFVRLRAEMDQAEPRACLEFSQNLSTDASVNYADYLVLDPVAPFQVDVSGNLLCLGGLPFEPERQMTVREGLPSASGERTEYDETFTLTFGDRPAYVGFAGGGVILPRSEADGIAIETVNVSRLAVEVLRVPDRILSQYQLEQGATNEEGGWEYWSFNSAGENVGVQVYEGTIDVDVGSRRNTAITTVFALGAALNELRPGAYVVKVRDDSPSAGQRADAENESRASSYRWILYTDMALQSFSGATGLDVVVRSLRTARPLANTTLTLIAENNEELARTRTDRDGRVHFAEALVNGDGPARARYVMAYGAGGDFAALDLQRPGLDLSDRGVDGRRAPGDVDAYLYTERGIYRPGERVRLIGLIRDPVGRAISNRESTLVVYRPNGTEARRIRMTAAVDGGAIAKNIQLDRSSPRGMWRAEILVDGQEAAAGSVSWSVEDFVPQRLRVAIEASEAVLRAGQARPINVQADFLYGAPGSGLAVEAEGRLMIDPTPFPDFAAYSFGKADESFDEQFFQLPGTVTDGTGAAQLELRLPNEPNTSLPLRARMLASVADPGGRVVRESFTVPVRLNNVYLGLAPQFENRRAGAGERVAYDLIALNADGRRVAQRGVQWQLVREDWNYDWYLDGGQWRWRRTGRDIPVDGATVDVGGGQPLRIAKDGLREGSYRLIVRANGTETSTRFGVGWGGPADDDQTPDMVSVVAPSDPVRPGARARVQIRPPYAGEAQIVVATDRVIETRTVRVGSDGATIDLPVTAEWGSGAYVLVTVMTPRDPVNLPVPRRAVGVAYVPVDMGNRTLTVEAGAGLQNVRPRTHIEVPVTVRNAPNGERVRVAIAMVDEGILGITRYESPNPVDYFFGRRALGVDVRDDYGRLLNPNLGAPATARQGGDSIGGEGLTVVPTRTVAIISDIVEVRGGRAMIPVDIPDFNGTLLLMAVAWSETALGQDAEQIVVRDPVVAELILPRFLAPGDEAQGALNIDNVEGPNGAYTVTIGGGASARIARQPRRFTLNRGQRQTALIPIAGGPLGVGQITLRLEGPSGFAAVERTYDIQSRAPYLPITITTTAPQAAGESWRAPADALARFQPSSQALISYSNLAGIDPAPLIDSLYRYPYGCSEQLTSVAMPLLYYNMLASEAGRETDPRMRRRIQEAVTQLLDRQAPDGSFGLWSAGDGHATPWLGAYVTDFLQRAQRAGYAVPRQPMQQAYGALRRVARLNDFGSVNYEFEVYRWPGSNDSTELLRSRSAAYALYVLAKAGEADVGQVRYFHDARLQNEPSPLARAQIGAALAHLGDRARSRNAFRMAERALGYRNVGDWYQTPLRDLAGVLALAAEAGETELVNRLRQRLERDAPDADQLMTQEQVQLLLAANALMEQAGPVNVTMNGQALAERRIIVGAQQLAAGLVFRNAARGPVWRTLSLSGAPREAPPAMQSGYMIDKNVFRLDGTAADLGSIRQGDRVVVVISGQPEGARNYPTVLVDLLPAGLEIETLLRPEDGSGATSYDGSIRNGPFSWVGQITDTQVSEARDDRYVASANLRGQFRYAYIARAVSPGRYTLPAAQVEDMYRPGVMARTSTGTITIAPRGG</sequence>
<dbReference type="PIRSF" id="PIRSF038980">
    <property type="entry name" value="A2M_bac"/>
    <property type="match status" value="1"/>
</dbReference>
<dbReference type="KEGG" id="tsv:DSM104635_00815"/>
<reference evidence="6" key="1">
    <citation type="submission" date="2019-12" db="EMBL/GenBank/DDBJ databases">
        <title>Complete genome of Terracaulis silvestris 0127_4.</title>
        <authorList>
            <person name="Vieira S."/>
            <person name="Riedel T."/>
            <person name="Sproer C."/>
            <person name="Pascual J."/>
            <person name="Boedeker C."/>
            <person name="Overmann J."/>
        </authorList>
    </citation>
    <scope>NUCLEOTIDE SEQUENCE [LARGE SCALE GENOMIC DNA]</scope>
    <source>
        <strain evidence="6">0127_4</strain>
    </source>
</reference>
<evidence type="ECO:0000313" key="5">
    <source>
        <dbReference type="EMBL" id="QGZ93999.1"/>
    </source>
</evidence>